<dbReference type="Pfam" id="PF00019">
    <property type="entry name" value="TGF_beta"/>
    <property type="match status" value="1"/>
</dbReference>
<dbReference type="Pfam" id="PF00688">
    <property type="entry name" value="TGFb_propeptide"/>
    <property type="match status" value="1"/>
</dbReference>
<dbReference type="InterPro" id="IPR017948">
    <property type="entry name" value="TGFb_CS"/>
</dbReference>
<evidence type="ECO:0000256" key="9">
    <source>
        <dbReference type="SAM" id="MobiDB-lite"/>
    </source>
</evidence>
<keyword evidence="3" id="KW-0964">Secreted</keyword>
<dbReference type="PANTHER" id="PTHR11848:SF308">
    <property type="entry name" value="BMP-LIKE PROTEIN UNC-129"/>
    <property type="match status" value="1"/>
</dbReference>
<evidence type="ECO:0000313" key="12">
    <source>
        <dbReference type="Proteomes" id="UP000000305"/>
    </source>
</evidence>
<feature type="region of interest" description="Disordered" evidence="9">
    <location>
        <begin position="260"/>
        <end position="281"/>
    </location>
</feature>
<dbReference type="eggNOG" id="KOG3900">
    <property type="taxonomic scope" value="Eukaryota"/>
</dbReference>
<dbReference type="FunFam" id="2.10.90.10:FF:000001">
    <property type="entry name" value="Bone morphogenetic protein 4"/>
    <property type="match status" value="1"/>
</dbReference>
<dbReference type="PROSITE" id="PS00250">
    <property type="entry name" value="TGF_BETA_1"/>
    <property type="match status" value="1"/>
</dbReference>
<name>E9GT30_DAPPU</name>
<evidence type="ECO:0000313" key="11">
    <source>
        <dbReference type="EMBL" id="EFX77345.1"/>
    </source>
</evidence>
<evidence type="ECO:0000256" key="5">
    <source>
        <dbReference type="ARBA" id="ARBA00023030"/>
    </source>
</evidence>
<organism evidence="11 12">
    <name type="scientific">Daphnia pulex</name>
    <name type="common">Water flea</name>
    <dbReference type="NCBI Taxonomy" id="6669"/>
    <lineage>
        <taxon>Eukaryota</taxon>
        <taxon>Metazoa</taxon>
        <taxon>Ecdysozoa</taxon>
        <taxon>Arthropoda</taxon>
        <taxon>Crustacea</taxon>
        <taxon>Branchiopoda</taxon>
        <taxon>Diplostraca</taxon>
        <taxon>Cladocera</taxon>
        <taxon>Anomopoda</taxon>
        <taxon>Daphniidae</taxon>
        <taxon>Daphnia</taxon>
    </lineage>
</organism>
<dbReference type="STRING" id="6669.E9GT30"/>
<dbReference type="PhylomeDB" id="E9GT30"/>
<comment type="subcellular location">
    <subcellularLocation>
        <location evidence="1">Secreted</location>
    </subcellularLocation>
</comment>
<dbReference type="KEGG" id="dpx:DAPPUDRAFT_225730"/>
<feature type="domain" description="TGF-beta family profile" evidence="10">
    <location>
        <begin position="309"/>
        <end position="428"/>
    </location>
</feature>
<evidence type="ECO:0000256" key="7">
    <source>
        <dbReference type="ARBA" id="ARBA00023180"/>
    </source>
</evidence>
<evidence type="ECO:0000256" key="1">
    <source>
        <dbReference type="ARBA" id="ARBA00004613"/>
    </source>
</evidence>
<dbReference type="HOGENOM" id="CLU_020515_4_2_1"/>
<dbReference type="GO" id="GO:0008083">
    <property type="term" value="F:growth factor activity"/>
    <property type="evidence" value="ECO:0007669"/>
    <property type="project" value="UniProtKB-KW"/>
</dbReference>
<sequence length="428" mass="48639">MVSPSSTTPPSSLITFKIDWLELSVIQIEFISGERFMVPLIMAKAVYPTRIFNESAYSSDHIPVVKRLQEVFGVSDRQRQRQLLSPPQYMLTLYATVADNSGVVKAPNPYGAKIIRSYTEKESSRRNYFSFNASGMGISETIIEAELHLYVLRSEASSLLREVRIYQILDSNWVEPDRNRLIDIHYVNSSYEGWLIFRVTQAVQSHSLVNGGSNHLKFLVTAMSTARQPVLLHVSRRRDRHSNRQPVLVLFNGDTSSVSATQSDVMHDSISASDTRTSTSRNEAGVFRNRRDLMVATETNEPFQKTATHHKRDHHHRRHLTNTNECHRQELYVEFESIGWSEWIIAPKGYNAYHCTGICSFPLGQSQKPTNHATVQSIVHEMNLAKSVAMPCCVPNRLLSLSLLYYDENDNVVLKQYGEMVADSCGCH</sequence>
<dbReference type="GO" id="GO:0007178">
    <property type="term" value="P:cell surface receptor protein serine/threonine kinase signaling pathway"/>
    <property type="evidence" value="ECO:0000318"/>
    <property type="project" value="GO_Central"/>
</dbReference>
<reference evidence="11 12" key="1">
    <citation type="journal article" date="2011" name="Science">
        <title>The ecoresponsive genome of Daphnia pulex.</title>
        <authorList>
            <person name="Colbourne J.K."/>
            <person name="Pfrender M.E."/>
            <person name="Gilbert D."/>
            <person name="Thomas W.K."/>
            <person name="Tucker A."/>
            <person name="Oakley T.H."/>
            <person name="Tokishita S."/>
            <person name="Aerts A."/>
            <person name="Arnold G.J."/>
            <person name="Basu M.K."/>
            <person name="Bauer D.J."/>
            <person name="Caceres C.E."/>
            <person name="Carmel L."/>
            <person name="Casola C."/>
            <person name="Choi J.H."/>
            <person name="Detter J.C."/>
            <person name="Dong Q."/>
            <person name="Dusheyko S."/>
            <person name="Eads B.D."/>
            <person name="Frohlich T."/>
            <person name="Geiler-Samerotte K.A."/>
            <person name="Gerlach D."/>
            <person name="Hatcher P."/>
            <person name="Jogdeo S."/>
            <person name="Krijgsveld J."/>
            <person name="Kriventseva E.V."/>
            <person name="Kultz D."/>
            <person name="Laforsch C."/>
            <person name="Lindquist E."/>
            <person name="Lopez J."/>
            <person name="Manak J.R."/>
            <person name="Muller J."/>
            <person name="Pangilinan J."/>
            <person name="Patwardhan R.P."/>
            <person name="Pitluck S."/>
            <person name="Pritham E.J."/>
            <person name="Rechtsteiner A."/>
            <person name="Rho M."/>
            <person name="Rogozin I.B."/>
            <person name="Sakarya O."/>
            <person name="Salamov A."/>
            <person name="Schaack S."/>
            <person name="Shapiro H."/>
            <person name="Shiga Y."/>
            <person name="Skalitzky C."/>
            <person name="Smith Z."/>
            <person name="Souvorov A."/>
            <person name="Sung W."/>
            <person name="Tang Z."/>
            <person name="Tsuchiya D."/>
            <person name="Tu H."/>
            <person name="Vos H."/>
            <person name="Wang M."/>
            <person name="Wolf Y.I."/>
            <person name="Yamagata H."/>
            <person name="Yamada T."/>
            <person name="Ye Y."/>
            <person name="Shaw J.R."/>
            <person name="Andrews J."/>
            <person name="Crease T.J."/>
            <person name="Tang H."/>
            <person name="Lucas S.M."/>
            <person name="Robertson H.M."/>
            <person name="Bork P."/>
            <person name="Koonin E.V."/>
            <person name="Zdobnov E.M."/>
            <person name="Grigoriev I.V."/>
            <person name="Lynch M."/>
            <person name="Boore J.L."/>
        </authorList>
    </citation>
    <scope>NUCLEOTIDE SEQUENCE [LARGE SCALE GENOMIC DNA]</scope>
</reference>
<evidence type="ECO:0000256" key="8">
    <source>
        <dbReference type="RuleBase" id="RU000354"/>
    </source>
</evidence>
<gene>
    <name evidence="11" type="ORF">DAPPUDRAFT_225730</name>
</gene>
<dbReference type="PROSITE" id="PS51362">
    <property type="entry name" value="TGF_BETA_2"/>
    <property type="match status" value="1"/>
</dbReference>
<evidence type="ECO:0000256" key="3">
    <source>
        <dbReference type="ARBA" id="ARBA00022525"/>
    </source>
</evidence>
<evidence type="ECO:0000256" key="6">
    <source>
        <dbReference type="ARBA" id="ARBA00023157"/>
    </source>
</evidence>
<dbReference type="SUPFAM" id="SSF57501">
    <property type="entry name" value="Cystine-knot cytokines"/>
    <property type="match status" value="1"/>
</dbReference>
<comment type="similarity">
    <text evidence="2 8">Belongs to the TGF-beta family.</text>
</comment>
<keyword evidence="6" id="KW-1015">Disulfide bond</keyword>
<dbReference type="SMART" id="SM00204">
    <property type="entry name" value="TGFB"/>
    <property type="match status" value="1"/>
</dbReference>
<dbReference type="InParanoid" id="E9GT30"/>
<dbReference type="CDD" id="cd13765">
    <property type="entry name" value="TGF_beta_ADMP"/>
    <property type="match status" value="1"/>
</dbReference>
<dbReference type="Gene3D" id="2.60.120.970">
    <property type="match status" value="1"/>
</dbReference>
<evidence type="ECO:0000259" key="10">
    <source>
        <dbReference type="PROSITE" id="PS51362"/>
    </source>
</evidence>
<keyword evidence="7" id="KW-0325">Glycoprotein</keyword>
<dbReference type="Gene3D" id="2.10.90.10">
    <property type="entry name" value="Cystine-knot cytokines"/>
    <property type="match status" value="1"/>
</dbReference>
<dbReference type="GO" id="GO:0005615">
    <property type="term" value="C:extracellular space"/>
    <property type="evidence" value="ECO:0000318"/>
    <property type="project" value="GO_Central"/>
</dbReference>
<keyword evidence="5 8" id="KW-0339">Growth factor</keyword>
<keyword evidence="12" id="KW-1185">Reference proteome</keyword>
<dbReference type="OrthoDB" id="5987191at2759"/>
<accession>E9GT30</accession>
<keyword evidence="4" id="KW-0732">Signal</keyword>
<dbReference type="AlphaFoldDB" id="E9GT30"/>
<dbReference type="InterPro" id="IPR015615">
    <property type="entry name" value="TGF-beta-rel"/>
</dbReference>
<dbReference type="InterPro" id="IPR029034">
    <property type="entry name" value="Cystine-knot_cytokine"/>
</dbReference>
<dbReference type="PANTHER" id="PTHR11848">
    <property type="entry name" value="TGF-BETA FAMILY"/>
    <property type="match status" value="1"/>
</dbReference>
<dbReference type="Proteomes" id="UP000000305">
    <property type="component" value="Unassembled WGS sequence"/>
</dbReference>
<dbReference type="OMA" id="NDYHHSK"/>
<evidence type="ECO:0000256" key="2">
    <source>
        <dbReference type="ARBA" id="ARBA00006656"/>
    </source>
</evidence>
<proteinExistence type="inferred from homology"/>
<evidence type="ECO:0000256" key="4">
    <source>
        <dbReference type="ARBA" id="ARBA00022729"/>
    </source>
</evidence>
<dbReference type="EMBL" id="GL732563">
    <property type="protein sequence ID" value="EFX77345.1"/>
    <property type="molecule type" value="Genomic_DNA"/>
</dbReference>
<dbReference type="GO" id="GO:0005125">
    <property type="term" value="F:cytokine activity"/>
    <property type="evidence" value="ECO:0000318"/>
    <property type="project" value="GO_Central"/>
</dbReference>
<dbReference type="InterPro" id="IPR001111">
    <property type="entry name" value="TGF-b_propeptide"/>
</dbReference>
<dbReference type="InterPro" id="IPR001839">
    <property type="entry name" value="TGF-b_C"/>
</dbReference>
<protein>
    <recommendedName>
        <fullName evidence="10">TGF-beta family profile domain-containing protein</fullName>
    </recommendedName>
</protein>